<dbReference type="EMBL" id="CP060096">
    <property type="protein sequence ID" value="QSZ28368.1"/>
    <property type="molecule type" value="Genomic_DNA"/>
</dbReference>
<evidence type="ECO:0000313" key="2">
    <source>
        <dbReference type="Proteomes" id="UP000671913"/>
    </source>
</evidence>
<keyword evidence="2" id="KW-1185">Reference proteome</keyword>
<evidence type="ECO:0000313" key="1">
    <source>
        <dbReference type="EMBL" id="QSZ28368.1"/>
    </source>
</evidence>
<gene>
    <name evidence="1" type="ORF">ACETAC_05815</name>
</gene>
<protein>
    <submittedName>
        <fullName evidence="1">Uncharacterized protein</fullName>
    </submittedName>
</protein>
<dbReference type="KEGG" id="aaut:ACETAC_05815"/>
<accession>A0A975AXU5</accession>
<name>A0A975AXU5_9THEO</name>
<dbReference type="Proteomes" id="UP000671913">
    <property type="component" value="Chromosome"/>
</dbReference>
<sequence>MSELTRHGGRKGRYRGKLKIRWQMIMVAINNNIKVIMKHISKISNRQIKKGEVCPKTA</sequence>
<proteinExistence type="predicted"/>
<organism evidence="1 2">
    <name type="scientific">Aceticella autotrophica</name>
    <dbReference type="NCBI Taxonomy" id="2755338"/>
    <lineage>
        <taxon>Bacteria</taxon>
        <taxon>Bacillati</taxon>
        <taxon>Bacillota</taxon>
        <taxon>Clostridia</taxon>
        <taxon>Thermoanaerobacterales</taxon>
        <taxon>Thermoanaerobacteraceae</taxon>
        <taxon>Aceticella</taxon>
    </lineage>
</organism>
<dbReference type="AlphaFoldDB" id="A0A975AXU5"/>
<reference evidence="1" key="1">
    <citation type="submission" date="2020-08" db="EMBL/GenBank/DDBJ databases">
        <title>Genomic insights into the carbon and energy metabolism of the first obligate autotrophic acetogenic bacterium Aceticella autotrophica gen. nov., sp. nov.</title>
        <authorList>
            <person name="Toshchakov S.V."/>
            <person name="Elcheninov A.G."/>
            <person name="Kublanov I.V."/>
            <person name="Frolov E.N."/>
            <person name="Lebedinsky A.V."/>
        </authorList>
    </citation>
    <scope>NUCLEOTIDE SEQUENCE</scope>
    <source>
        <strain evidence="1">3443-3Ac</strain>
    </source>
</reference>